<proteinExistence type="predicted"/>
<organism evidence="1 2">
    <name type="scientific">Ditylenchus destructor</name>
    <dbReference type="NCBI Taxonomy" id="166010"/>
    <lineage>
        <taxon>Eukaryota</taxon>
        <taxon>Metazoa</taxon>
        <taxon>Ecdysozoa</taxon>
        <taxon>Nematoda</taxon>
        <taxon>Chromadorea</taxon>
        <taxon>Rhabditida</taxon>
        <taxon>Tylenchina</taxon>
        <taxon>Tylenchomorpha</taxon>
        <taxon>Sphaerularioidea</taxon>
        <taxon>Anguinidae</taxon>
        <taxon>Anguininae</taxon>
        <taxon>Ditylenchus</taxon>
    </lineage>
</organism>
<comment type="caution">
    <text evidence="1">The sequence shown here is derived from an EMBL/GenBank/DDBJ whole genome shotgun (WGS) entry which is preliminary data.</text>
</comment>
<sequence>MLYFEVLRKKTHVLCEVHQNSPVSELKKIVAGVLKIPPEFQILKKPVERKMGRGTFMEWTTLYDWHLVKDMGFSEENANVFKPAVLALILPEDKNRVFINPLSAPDPNKVLPSDEF</sequence>
<dbReference type="AlphaFoldDB" id="A0AAD4MZ28"/>
<evidence type="ECO:0000313" key="1">
    <source>
        <dbReference type="EMBL" id="KAI1710017.1"/>
    </source>
</evidence>
<accession>A0AAD4MZ28</accession>
<name>A0AAD4MZ28_9BILA</name>
<dbReference type="InterPro" id="IPR029071">
    <property type="entry name" value="Ubiquitin-like_domsf"/>
</dbReference>
<protein>
    <submittedName>
        <fullName evidence="1">Elongin-B</fullName>
    </submittedName>
</protein>
<dbReference type="Gene3D" id="3.10.20.90">
    <property type="entry name" value="Phosphatidylinositol 3-kinase Catalytic Subunit, Chain A, domain 1"/>
    <property type="match status" value="1"/>
</dbReference>
<gene>
    <name evidence="1" type="ORF">DdX_11029</name>
</gene>
<dbReference type="EMBL" id="JAKKPZ010000028">
    <property type="protein sequence ID" value="KAI1710017.1"/>
    <property type="molecule type" value="Genomic_DNA"/>
</dbReference>
<evidence type="ECO:0000313" key="2">
    <source>
        <dbReference type="Proteomes" id="UP001201812"/>
    </source>
</evidence>
<dbReference type="SUPFAM" id="SSF54236">
    <property type="entry name" value="Ubiquitin-like"/>
    <property type="match status" value="1"/>
</dbReference>
<reference evidence="1" key="1">
    <citation type="submission" date="2022-01" db="EMBL/GenBank/DDBJ databases">
        <title>Genome Sequence Resource for Two Populations of Ditylenchus destructor, the Migratory Endoparasitic Phytonematode.</title>
        <authorList>
            <person name="Zhang H."/>
            <person name="Lin R."/>
            <person name="Xie B."/>
        </authorList>
    </citation>
    <scope>NUCLEOTIDE SEQUENCE</scope>
    <source>
        <strain evidence="1">BazhouSP</strain>
    </source>
</reference>
<dbReference type="Proteomes" id="UP001201812">
    <property type="component" value="Unassembled WGS sequence"/>
</dbReference>
<keyword evidence="2" id="KW-1185">Reference proteome</keyword>